<sequence>MRPAVTPGGRIWRRGTGSGGIVEIISAGGDWNDEPSAQPDSSVINGRITKGLRREANIMRIKIAASHR</sequence>
<protein>
    <submittedName>
        <fullName evidence="1">Uncharacterized protein</fullName>
    </submittedName>
</protein>
<name>A0ABQ0QGW8_9PROT</name>
<proteinExistence type="predicted"/>
<dbReference type="Proteomes" id="UP001062443">
    <property type="component" value="Unassembled WGS sequence"/>
</dbReference>
<keyword evidence="2" id="KW-1185">Reference proteome</keyword>
<reference evidence="1" key="1">
    <citation type="submission" date="2013-04" db="EMBL/GenBank/DDBJ databases">
        <title>The genome sequencing project of 58 acetic acid bacteria.</title>
        <authorList>
            <person name="Okamoto-Kainuma A."/>
            <person name="Ishikawa M."/>
            <person name="Umino S."/>
            <person name="Koizumi Y."/>
            <person name="Shiwa Y."/>
            <person name="Yoshikawa H."/>
            <person name="Matsutani M."/>
            <person name="Matsushita K."/>
        </authorList>
    </citation>
    <scope>NUCLEOTIDE SEQUENCE</scope>
    <source>
        <strain evidence="1">NBRC 106556</strain>
    </source>
</reference>
<comment type="caution">
    <text evidence="1">The sequence shown here is derived from an EMBL/GenBank/DDBJ whole genome shotgun (WGS) entry which is preliminary data.</text>
</comment>
<accession>A0ABQ0QGW8</accession>
<evidence type="ECO:0000313" key="1">
    <source>
        <dbReference type="EMBL" id="GBR44312.1"/>
    </source>
</evidence>
<evidence type="ECO:0000313" key="2">
    <source>
        <dbReference type="Proteomes" id="UP001062443"/>
    </source>
</evidence>
<organism evidence="1 2">
    <name type="scientific">Neokomagataea tanensis NBRC 106556</name>
    <dbReference type="NCBI Taxonomy" id="1223519"/>
    <lineage>
        <taxon>Bacteria</taxon>
        <taxon>Pseudomonadati</taxon>
        <taxon>Pseudomonadota</taxon>
        <taxon>Alphaproteobacteria</taxon>
        <taxon>Acetobacterales</taxon>
        <taxon>Acetobacteraceae</taxon>
        <taxon>Neokomagataea</taxon>
    </lineage>
</organism>
<dbReference type="EMBL" id="BAQB01000003">
    <property type="protein sequence ID" value="GBR44312.1"/>
    <property type="molecule type" value="Genomic_DNA"/>
</dbReference>
<gene>
    <name evidence="1" type="ORF">AA106556_0385</name>
</gene>